<organism evidence="13 14">
    <name type="scientific">Streptacidiphilus alkalitolerans</name>
    <dbReference type="NCBI Taxonomy" id="3342712"/>
    <lineage>
        <taxon>Bacteria</taxon>
        <taxon>Bacillati</taxon>
        <taxon>Actinomycetota</taxon>
        <taxon>Actinomycetes</taxon>
        <taxon>Kitasatosporales</taxon>
        <taxon>Streptomycetaceae</taxon>
        <taxon>Streptacidiphilus</taxon>
    </lineage>
</organism>
<dbReference type="InterPro" id="IPR022790">
    <property type="entry name" value="GH26_dom"/>
</dbReference>
<keyword evidence="6 10" id="KW-0378">Hydrolase</keyword>
<dbReference type="Gene3D" id="3.40.50.1820">
    <property type="entry name" value="alpha/beta hydrolase"/>
    <property type="match status" value="1"/>
</dbReference>
<dbReference type="SUPFAM" id="SSF51445">
    <property type="entry name" value="(Trans)glycosidases"/>
    <property type="match status" value="1"/>
</dbReference>
<evidence type="ECO:0000256" key="1">
    <source>
        <dbReference type="ARBA" id="ARBA00004613"/>
    </source>
</evidence>
<dbReference type="Gene3D" id="2.80.10.50">
    <property type="match status" value="1"/>
</dbReference>
<feature type="active site" description="Nucleophile" evidence="10">
    <location>
        <position position="291"/>
    </location>
</feature>
<evidence type="ECO:0000256" key="8">
    <source>
        <dbReference type="ARBA" id="ARBA00023295"/>
    </source>
</evidence>
<evidence type="ECO:0000256" key="4">
    <source>
        <dbReference type="ARBA" id="ARBA00022651"/>
    </source>
</evidence>
<evidence type="ECO:0000259" key="12">
    <source>
        <dbReference type="PROSITE" id="PS51764"/>
    </source>
</evidence>
<evidence type="ECO:0000313" key="14">
    <source>
        <dbReference type="Proteomes" id="UP001592530"/>
    </source>
</evidence>
<evidence type="ECO:0000256" key="6">
    <source>
        <dbReference type="ARBA" id="ARBA00022801"/>
    </source>
</evidence>
<accession>A0ABV6XBR1</accession>
<protein>
    <submittedName>
        <fullName evidence="13">Glycosyl hydrolase</fullName>
    </submittedName>
</protein>
<comment type="similarity">
    <text evidence="2 10">Belongs to the glycosyl hydrolase 26 family.</text>
</comment>
<dbReference type="PANTHER" id="PTHR38050">
    <property type="match status" value="1"/>
</dbReference>
<evidence type="ECO:0000256" key="11">
    <source>
        <dbReference type="SAM" id="SignalP"/>
    </source>
</evidence>
<proteinExistence type="inferred from homology"/>
<evidence type="ECO:0000256" key="3">
    <source>
        <dbReference type="ARBA" id="ARBA00022525"/>
    </source>
</evidence>
<comment type="caution">
    <text evidence="13">The sequence shown here is derived from an EMBL/GenBank/DDBJ whole genome shotgun (WGS) entry which is preliminary data.</text>
</comment>
<name>A0ABV6XBR1_9ACTN</name>
<reference evidence="13 14" key="1">
    <citation type="submission" date="2024-09" db="EMBL/GenBank/DDBJ databases">
        <authorList>
            <person name="Lee S.D."/>
        </authorList>
    </citation>
    <scope>NUCLEOTIDE SEQUENCE [LARGE SCALE GENOMIC DNA]</scope>
    <source>
        <strain evidence="13 14">N1-3</strain>
    </source>
</reference>
<keyword evidence="4" id="KW-0858">Xylan degradation</keyword>
<dbReference type="Gene3D" id="3.20.20.80">
    <property type="entry name" value="Glycosidases"/>
    <property type="match status" value="1"/>
</dbReference>
<keyword evidence="5 11" id="KW-0732">Signal</keyword>
<comment type="subcellular location">
    <subcellularLocation>
        <location evidence="1">Secreted</location>
    </subcellularLocation>
</comment>
<feature type="signal peptide" evidence="11">
    <location>
        <begin position="1"/>
        <end position="33"/>
    </location>
</feature>
<dbReference type="SMART" id="SM00458">
    <property type="entry name" value="RICIN"/>
    <property type="match status" value="1"/>
</dbReference>
<evidence type="ECO:0000256" key="9">
    <source>
        <dbReference type="ARBA" id="ARBA00023326"/>
    </source>
</evidence>
<dbReference type="PROSITE" id="PS51764">
    <property type="entry name" value="GH26"/>
    <property type="match status" value="1"/>
</dbReference>
<dbReference type="Proteomes" id="UP001592530">
    <property type="component" value="Unassembled WGS sequence"/>
</dbReference>
<feature type="active site" description="Proton donor" evidence="10">
    <location>
        <position position="194"/>
    </location>
</feature>
<dbReference type="PANTHER" id="PTHR38050:SF2">
    <property type="entry name" value="FERULOYL ESTERASE C-RELATED"/>
    <property type="match status" value="1"/>
</dbReference>
<evidence type="ECO:0000313" key="13">
    <source>
        <dbReference type="EMBL" id="MFC1435681.1"/>
    </source>
</evidence>
<feature type="chain" id="PRO_5047538542" evidence="11">
    <location>
        <begin position="34"/>
        <end position="795"/>
    </location>
</feature>
<keyword evidence="3" id="KW-0964">Secreted</keyword>
<dbReference type="GO" id="GO:0016787">
    <property type="term" value="F:hydrolase activity"/>
    <property type="evidence" value="ECO:0007669"/>
    <property type="project" value="UniProtKB-KW"/>
</dbReference>
<evidence type="ECO:0000256" key="2">
    <source>
        <dbReference type="ARBA" id="ARBA00007754"/>
    </source>
</evidence>
<sequence>MSIRARTRALLAGGTAAAVAVLALTLTGGSASAAPPAPAGVTKADEIAYLKGLTGSHVLSGQQGGANSNPTQWITKVHDITGKYPGIWNGDFGFSQDDINNRQTVINEAESEWANGSLPGLMMHACRPDVATCDFQGGSNPVNGSKLSDAEWQQVITDGTTLNTDYKNKLQQFVPYFQQLQTAGIPVLFRPLHEMNEGWAWWGGRPGPNGSAKLYQITHDYLEAQGLHNIIWVWALKDVSGGASQAASYYPGDNYVNVVGLDVWVNKFPSTDWYTALSNIAGTKKPMALAEVGSVPQPAQLTAQPKWVYWNVWLDYLTNTSYNSNDSVKAGYYDARVLSRGDIHIPTGTPPTSPPPSGGSHTGVITGVGGKCVDVAAANSANGTAVQLYDCNGTAAQSWTVGIDGTVRALGKCLDVTGQGTANGTLLQLWDCNGSGAQQWTAESDGHLRNPQSGRYLDVPGGSTANGTRLQIWDRNTNPWQTWHLPGGGTTTPPPGSCAPSLGSGQYNTPVSFGGRTYQVLVHIPARAAGTRLPLVLDLHGSQMTGAGQLSYSNMGPTADANGFIVVAPTGVVPSGSGFIWNVPYVTPSGTRDDVGFLRQVIDTLTPAACVDAARVYATGYSGGGRMSSALGCLLADKIAAIAPVSGIRAGRPDPADHSRPDLSTCTPSRAVPVIAFHGQQDNTDPYNGGGDATAWQYSVPVAQQAWAGLDGCTTGPATTQVSAHVSGTVYSGCRDGAEVRLYTISNGGHTWPDSPQDNGNGTVTHEISADTLMWQFFQAHPLPGAAATSSASLR</sequence>
<dbReference type="RefSeq" id="WP_380559019.1">
    <property type="nucleotide sequence ID" value="NZ_JBHEZY010000021.1"/>
</dbReference>
<dbReference type="PRINTS" id="PR00739">
    <property type="entry name" value="GLHYDRLASE26"/>
</dbReference>
<dbReference type="SUPFAM" id="SSF53474">
    <property type="entry name" value="alpha/beta-Hydrolases"/>
    <property type="match status" value="1"/>
</dbReference>
<keyword evidence="8 10" id="KW-0326">Glycosidase</keyword>
<dbReference type="InterPro" id="IPR029058">
    <property type="entry name" value="AB_hydrolase_fold"/>
</dbReference>
<keyword evidence="9" id="KW-0624">Polysaccharide degradation</keyword>
<dbReference type="CDD" id="cd23451">
    <property type="entry name" value="beta-trefoil_Ricin_laminarinase"/>
    <property type="match status" value="1"/>
</dbReference>
<evidence type="ECO:0000256" key="7">
    <source>
        <dbReference type="ARBA" id="ARBA00023277"/>
    </source>
</evidence>
<dbReference type="InterPro" id="IPR035992">
    <property type="entry name" value="Ricin_B-like_lectins"/>
</dbReference>
<dbReference type="InterPro" id="IPR017853">
    <property type="entry name" value="GH"/>
</dbReference>
<dbReference type="EMBL" id="JBHEZY010000021">
    <property type="protein sequence ID" value="MFC1435681.1"/>
    <property type="molecule type" value="Genomic_DNA"/>
</dbReference>
<dbReference type="InterPro" id="IPR043595">
    <property type="entry name" value="FaeB/C/D"/>
</dbReference>
<dbReference type="Pfam" id="PF00652">
    <property type="entry name" value="Ricin_B_lectin"/>
    <property type="match status" value="1"/>
</dbReference>
<dbReference type="PROSITE" id="PS50231">
    <property type="entry name" value="RICIN_B_LECTIN"/>
    <property type="match status" value="1"/>
</dbReference>
<keyword evidence="7" id="KW-0119">Carbohydrate metabolism</keyword>
<dbReference type="Pfam" id="PF02156">
    <property type="entry name" value="Glyco_hydro_26"/>
    <property type="match status" value="1"/>
</dbReference>
<dbReference type="InterPro" id="IPR000772">
    <property type="entry name" value="Ricin_B_lectin"/>
</dbReference>
<evidence type="ECO:0000256" key="10">
    <source>
        <dbReference type="PROSITE-ProRule" id="PRU01100"/>
    </source>
</evidence>
<gene>
    <name evidence="13" type="ORF">ACEZDB_34095</name>
</gene>
<dbReference type="SUPFAM" id="SSF50370">
    <property type="entry name" value="Ricin B-like lectins"/>
    <property type="match status" value="1"/>
</dbReference>
<dbReference type="InterPro" id="IPR000805">
    <property type="entry name" value="Glyco_hydro_26"/>
</dbReference>
<feature type="domain" description="GH26" evidence="12">
    <location>
        <begin position="41"/>
        <end position="341"/>
    </location>
</feature>
<evidence type="ECO:0000256" key="5">
    <source>
        <dbReference type="ARBA" id="ARBA00022729"/>
    </source>
</evidence>